<evidence type="ECO:0000256" key="3">
    <source>
        <dbReference type="ARBA" id="ARBA00005046"/>
    </source>
</evidence>
<evidence type="ECO:0000256" key="6">
    <source>
        <dbReference type="ARBA" id="ARBA00022679"/>
    </source>
</evidence>
<evidence type="ECO:0000256" key="1">
    <source>
        <dbReference type="ARBA" id="ARBA00001946"/>
    </source>
</evidence>
<dbReference type="UniPathway" id="UPA00344"/>
<dbReference type="Gene3D" id="3.90.105.10">
    <property type="entry name" value="Molybdopterin biosynthesis moea protein, domain 2"/>
    <property type="match status" value="1"/>
</dbReference>
<keyword evidence="17" id="KW-1185">Reference proteome</keyword>
<feature type="domain" description="MoaB/Mog" evidence="12">
    <location>
        <begin position="179"/>
        <end position="316"/>
    </location>
</feature>
<evidence type="ECO:0000313" key="16">
    <source>
        <dbReference type="Proteomes" id="UP000520770"/>
    </source>
</evidence>
<evidence type="ECO:0000256" key="9">
    <source>
        <dbReference type="ARBA" id="ARBA00023150"/>
    </source>
</evidence>
<dbReference type="Gene3D" id="2.170.190.11">
    <property type="entry name" value="Molybdopterin biosynthesis moea protein, domain 3"/>
    <property type="match status" value="1"/>
</dbReference>
<dbReference type="GO" id="GO:0061599">
    <property type="term" value="F:molybdopterin molybdotransferase activity"/>
    <property type="evidence" value="ECO:0007669"/>
    <property type="project" value="UniProtKB-UniRule"/>
</dbReference>
<dbReference type="InterPro" id="IPR038987">
    <property type="entry name" value="MoeA-like"/>
</dbReference>
<dbReference type="SUPFAM" id="SSF63867">
    <property type="entry name" value="MoeA C-terminal domain-like"/>
    <property type="match status" value="1"/>
</dbReference>
<sequence length="418" mass="44415">MKPTTLDEAIAFLARRIMPLSATATVHVAQAVGYILAEDIHAPASLPRFDNSAMDGYALKQSDIDDEGIAKLSIDHVIAAGCSSGFELRSGSAARIMTGAPVPVGADRVVMQENAVIDGSAVTLRITDNSKFHIRRVGEDVREGQQILKAGTKLHPGNLSLLVGLGFRSVRVTVRPRVAILSTGNELADSPDKLVLGQIYDTNRPMLSWMLAQAGADVTDLGIIRDDPSSILSALASAAKTHDLLITSGGASEGFADHLSDVVTRHGSLEFWKLNMRPGKPIGFGEIEHCPVLVLPGNPVAAAAGFATLGRAIIQGLVCRSCATPSYIALPLSVGYSKPAERVQLLMGKFRRRQHDNAIIVEPLTLQSSSSYRALSEAEVFILLGAGKTTVSAGDLVAVVPLWQHWEDLLGDAKLLPS</sequence>
<comment type="catalytic activity">
    <reaction evidence="10">
        <text>adenylyl-molybdopterin + molybdate = Mo-molybdopterin + AMP + H(+)</text>
        <dbReference type="Rhea" id="RHEA:35047"/>
        <dbReference type="ChEBI" id="CHEBI:15378"/>
        <dbReference type="ChEBI" id="CHEBI:36264"/>
        <dbReference type="ChEBI" id="CHEBI:62727"/>
        <dbReference type="ChEBI" id="CHEBI:71302"/>
        <dbReference type="ChEBI" id="CHEBI:456215"/>
        <dbReference type="EC" id="2.10.1.1"/>
    </reaction>
</comment>
<dbReference type="InterPro" id="IPR036425">
    <property type="entry name" value="MoaB/Mog-like_dom_sf"/>
</dbReference>
<keyword evidence="6 11" id="KW-0808">Transferase</keyword>
<evidence type="ECO:0000256" key="5">
    <source>
        <dbReference type="ARBA" id="ARBA00022505"/>
    </source>
</evidence>
<evidence type="ECO:0000256" key="2">
    <source>
        <dbReference type="ARBA" id="ARBA00002901"/>
    </source>
</evidence>
<evidence type="ECO:0000313" key="18">
    <source>
        <dbReference type="Proteomes" id="UP000576087"/>
    </source>
</evidence>
<evidence type="ECO:0000256" key="11">
    <source>
        <dbReference type="RuleBase" id="RU365090"/>
    </source>
</evidence>
<dbReference type="Proteomes" id="UP000524535">
    <property type="component" value="Unassembled WGS sequence"/>
</dbReference>
<keyword evidence="5 11" id="KW-0500">Molybdenum</keyword>
<dbReference type="GO" id="GO:0006777">
    <property type="term" value="P:Mo-molybdopterin cofactor biosynthetic process"/>
    <property type="evidence" value="ECO:0007669"/>
    <property type="project" value="UniProtKB-UniRule"/>
</dbReference>
<reference evidence="16 17" key="1">
    <citation type="submission" date="2020-08" db="EMBL/GenBank/DDBJ databases">
        <title>Genomic Encyclopedia of Type Strains, Phase IV (KMG-V): Genome sequencing to study the core and pangenomes of soil and plant-associated prokaryotes.</title>
        <authorList>
            <person name="Whitman W."/>
        </authorList>
    </citation>
    <scope>NUCLEOTIDE SEQUENCE [LARGE SCALE GENOMIC DNA]</scope>
    <source>
        <strain evidence="14 17">SEMIA 444</strain>
        <strain evidence="13 16">SEMIA 448</strain>
        <strain evidence="15 18">SEMIA 452</strain>
    </source>
</reference>
<dbReference type="InterPro" id="IPR005110">
    <property type="entry name" value="MoeA_linker/N"/>
</dbReference>
<evidence type="ECO:0000313" key="13">
    <source>
        <dbReference type="EMBL" id="MBB4349421.1"/>
    </source>
</evidence>
<comment type="caution">
    <text evidence="14">The sequence shown here is derived from an EMBL/GenBank/DDBJ whole genome shotgun (WGS) entry which is preliminary data.</text>
</comment>
<dbReference type="PROSITE" id="PS01079">
    <property type="entry name" value="MOCF_BIOSYNTHESIS_2"/>
    <property type="match status" value="1"/>
</dbReference>
<dbReference type="SUPFAM" id="SSF63882">
    <property type="entry name" value="MoeA N-terminal region -like"/>
    <property type="match status" value="1"/>
</dbReference>
<dbReference type="InterPro" id="IPR005111">
    <property type="entry name" value="MoeA_C_domain_IV"/>
</dbReference>
<keyword evidence="8 11" id="KW-0460">Magnesium</keyword>
<dbReference type="Gene3D" id="3.40.980.10">
    <property type="entry name" value="MoaB/Mog-like domain"/>
    <property type="match status" value="1"/>
</dbReference>
<dbReference type="Pfam" id="PF03453">
    <property type="entry name" value="MoeA_N"/>
    <property type="match status" value="1"/>
</dbReference>
<accession>A0A7W6TFK3</accession>
<proteinExistence type="inferred from homology"/>
<keyword evidence="9 11" id="KW-0501">Molybdenum cofactor biosynthesis</keyword>
<evidence type="ECO:0000313" key="14">
    <source>
        <dbReference type="EMBL" id="MBB4412357.1"/>
    </source>
</evidence>
<dbReference type="InterPro" id="IPR036135">
    <property type="entry name" value="MoeA_linker/N_sf"/>
</dbReference>
<dbReference type="NCBIfam" id="NF045515">
    <property type="entry name" value="Glp_gephyrin"/>
    <property type="match status" value="1"/>
</dbReference>
<evidence type="ECO:0000256" key="4">
    <source>
        <dbReference type="ARBA" id="ARBA00010763"/>
    </source>
</evidence>
<dbReference type="InterPro" id="IPR001453">
    <property type="entry name" value="MoaB/Mog_dom"/>
</dbReference>
<evidence type="ECO:0000313" key="15">
    <source>
        <dbReference type="EMBL" id="MBB4446989.1"/>
    </source>
</evidence>
<dbReference type="EMBL" id="JACIGY010000003">
    <property type="protein sequence ID" value="MBB4412357.1"/>
    <property type="molecule type" value="Genomic_DNA"/>
</dbReference>
<dbReference type="Pfam" id="PF00994">
    <property type="entry name" value="MoCF_biosynth"/>
    <property type="match status" value="1"/>
</dbReference>
<dbReference type="AlphaFoldDB" id="A0A7W6TFK3"/>
<dbReference type="Proteomes" id="UP000520770">
    <property type="component" value="Unassembled WGS sequence"/>
</dbReference>
<dbReference type="SMART" id="SM00852">
    <property type="entry name" value="MoCF_biosynth"/>
    <property type="match status" value="1"/>
</dbReference>
<keyword evidence="7 11" id="KW-0479">Metal-binding</keyword>
<dbReference type="CDD" id="cd00887">
    <property type="entry name" value="MoeA"/>
    <property type="match status" value="1"/>
</dbReference>
<evidence type="ECO:0000256" key="7">
    <source>
        <dbReference type="ARBA" id="ARBA00022723"/>
    </source>
</evidence>
<evidence type="ECO:0000313" key="17">
    <source>
        <dbReference type="Proteomes" id="UP000524535"/>
    </source>
</evidence>
<dbReference type="NCBIfam" id="TIGR00177">
    <property type="entry name" value="molyb_syn"/>
    <property type="match status" value="1"/>
</dbReference>
<comment type="cofactor">
    <cofactor evidence="1 11">
        <name>Mg(2+)</name>
        <dbReference type="ChEBI" id="CHEBI:18420"/>
    </cofactor>
</comment>
<dbReference type="GO" id="GO:0005829">
    <property type="term" value="C:cytosol"/>
    <property type="evidence" value="ECO:0007669"/>
    <property type="project" value="TreeGrafter"/>
</dbReference>
<dbReference type="EMBL" id="JACIGW010000003">
    <property type="protein sequence ID" value="MBB4349421.1"/>
    <property type="molecule type" value="Genomic_DNA"/>
</dbReference>
<dbReference type="PANTHER" id="PTHR10192">
    <property type="entry name" value="MOLYBDOPTERIN BIOSYNTHESIS PROTEIN"/>
    <property type="match status" value="1"/>
</dbReference>
<dbReference type="RefSeq" id="WP_183824639.1">
    <property type="nucleotide sequence ID" value="NZ_JACIGW010000003.1"/>
</dbReference>
<dbReference type="InterPro" id="IPR008284">
    <property type="entry name" value="MoCF_biosynth_CS"/>
</dbReference>
<name>A0A7W6TFK3_9HYPH</name>
<comment type="function">
    <text evidence="2 11">Catalyzes the insertion of molybdate into adenylated molybdopterin with the concomitant release of AMP.</text>
</comment>
<evidence type="ECO:0000259" key="12">
    <source>
        <dbReference type="SMART" id="SM00852"/>
    </source>
</evidence>
<gene>
    <name evidence="14" type="ORF">GGE31_002870</name>
    <name evidence="13" type="ORF">GGE33_003183</name>
    <name evidence="15" type="ORF">GGE35_002811</name>
</gene>
<dbReference type="GO" id="GO:0046872">
    <property type="term" value="F:metal ion binding"/>
    <property type="evidence" value="ECO:0007669"/>
    <property type="project" value="UniProtKB-UniRule"/>
</dbReference>
<dbReference type="PANTHER" id="PTHR10192:SF5">
    <property type="entry name" value="GEPHYRIN"/>
    <property type="match status" value="1"/>
</dbReference>
<comment type="pathway">
    <text evidence="3 11">Cofactor biosynthesis; molybdopterin biosynthesis.</text>
</comment>
<dbReference type="EC" id="2.10.1.1" evidence="11"/>
<evidence type="ECO:0000256" key="8">
    <source>
        <dbReference type="ARBA" id="ARBA00022842"/>
    </source>
</evidence>
<dbReference type="Proteomes" id="UP000576087">
    <property type="component" value="Unassembled WGS sequence"/>
</dbReference>
<dbReference type="SUPFAM" id="SSF53218">
    <property type="entry name" value="Molybdenum cofactor biosynthesis proteins"/>
    <property type="match status" value="1"/>
</dbReference>
<dbReference type="Gene3D" id="2.40.340.10">
    <property type="entry name" value="MoeA, C-terminal, domain IV"/>
    <property type="match status" value="1"/>
</dbReference>
<comment type="similarity">
    <text evidence="4 11">Belongs to the MoeA family.</text>
</comment>
<evidence type="ECO:0000256" key="10">
    <source>
        <dbReference type="ARBA" id="ARBA00047317"/>
    </source>
</evidence>
<protein>
    <recommendedName>
        <fullName evidence="11">Molybdopterin molybdenumtransferase</fullName>
        <ecNumber evidence="11">2.10.1.1</ecNumber>
    </recommendedName>
</protein>
<dbReference type="InterPro" id="IPR036688">
    <property type="entry name" value="MoeA_C_domain_IV_sf"/>
</dbReference>
<organism evidence="14 17">
    <name type="scientific">Aliirhizobium cellulosilyticum</name>
    <dbReference type="NCBI Taxonomy" id="393664"/>
    <lineage>
        <taxon>Bacteria</taxon>
        <taxon>Pseudomonadati</taxon>
        <taxon>Pseudomonadota</taxon>
        <taxon>Alphaproteobacteria</taxon>
        <taxon>Hyphomicrobiales</taxon>
        <taxon>Rhizobiaceae</taxon>
        <taxon>Aliirhizobium</taxon>
    </lineage>
</organism>
<dbReference type="FunFam" id="3.40.980.10:FF:000004">
    <property type="entry name" value="Molybdopterin molybdenumtransferase"/>
    <property type="match status" value="1"/>
</dbReference>
<dbReference type="EMBL" id="JACIHM010000003">
    <property type="protein sequence ID" value="MBB4446989.1"/>
    <property type="molecule type" value="Genomic_DNA"/>
</dbReference>
<dbReference type="Pfam" id="PF03454">
    <property type="entry name" value="MoeA_C"/>
    <property type="match status" value="1"/>
</dbReference>